<feature type="compositionally biased region" description="Basic and acidic residues" evidence="1">
    <location>
        <begin position="13"/>
        <end position="34"/>
    </location>
</feature>
<accession>A0A0R1W5Y7</accession>
<dbReference type="RefSeq" id="WP_010622002.1">
    <property type="nucleotide sequence ID" value="NZ_AZGF01000003.1"/>
</dbReference>
<evidence type="ECO:0000313" key="3">
    <source>
        <dbReference type="Proteomes" id="UP000051820"/>
    </source>
</evidence>
<gene>
    <name evidence="2" type="ORF">FD16_GL001394</name>
</gene>
<reference evidence="2 3" key="1">
    <citation type="journal article" date="2015" name="Genome Announc.">
        <title>Expanding the biotechnology potential of lactobacilli through comparative genomics of 213 strains and associated genera.</title>
        <authorList>
            <person name="Sun Z."/>
            <person name="Harris H.M."/>
            <person name="McCann A."/>
            <person name="Guo C."/>
            <person name="Argimon S."/>
            <person name="Zhang W."/>
            <person name="Yang X."/>
            <person name="Jeffery I.B."/>
            <person name="Cooney J.C."/>
            <person name="Kagawa T.F."/>
            <person name="Liu W."/>
            <person name="Song Y."/>
            <person name="Salvetti E."/>
            <person name="Wrobel A."/>
            <person name="Rasinkangas P."/>
            <person name="Parkhill J."/>
            <person name="Rea M.C."/>
            <person name="O'Sullivan O."/>
            <person name="Ritari J."/>
            <person name="Douillard F.P."/>
            <person name="Paul Ross R."/>
            <person name="Yang R."/>
            <person name="Briner A.E."/>
            <person name="Felis G.E."/>
            <person name="de Vos W.M."/>
            <person name="Barrangou R."/>
            <person name="Klaenhammer T.R."/>
            <person name="Caufield P.W."/>
            <person name="Cui Y."/>
            <person name="Zhang H."/>
            <person name="O'Toole P.W."/>
        </authorList>
    </citation>
    <scope>NUCLEOTIDE SEQUENCE [LARGE SCALE GENOMIC DNA]</scope>
    <source>
        <strain evidence="2 3">DSM 5007</strain>
    </source>
</reference>
<proteinExistence type="predicted"/>
<sequence>MAGEYDGPSYYRHGSERENDRSVEKKSQLQEAKKPFKASPKLPPFRNYKHPVHEDLTSVVRFLHKEPGEYYLVVQDDELKSDTKSVSKSKTQTNVEKKFTQSKSTQALGHSLNDILQSESQAQKQLKIFDEQHKK</sequence>
<comment type="caution">
    <text evidence="2">The sequence shown here is derived from an EMBL/GenBank/DDBJ whole genome shotgun (WGS) entry which is preliminary data.</text>
</comment>
<evidence type="ECO:0000313" key="2">
    <source>
        <dbReference type="EMBL" id="KRM13249.1"/>
    </source>
</evidence>
<feature type="region of interest" description="Disordered" evidence="1">
    <location>
        <begin position="81"/>
        <end position="116"/>
    </location>
</feature>
<dbReference type="STRING" id="1423807.FD16_GL001394"/>
<organism evidence="2 3">
    <name type="scientific">Paucilactobacillus suebicus DSM 5007 = KCTC 3549</name>
    <dbReference type="NCBI Taxonomy" id="1423807"/>
    <lineage>
        <taxon>Bacteria</taxon>
        <taxon>Bacillati</taxon>
        <taxon>Bacillota</taxon>
        <taxon>Bacilli</taxon>
        <taxon>Lactobacillales</taxon>
        <taxon>Lactobacillaceae</taxon>
        <taxon>Paucilactobacillus</taxon>
    </lineage>
</organism>
<feature type="compositionally biased region" description="Polar residues" evidence="1">
    <location>
        <begin position="101"/>
        <end position="116"/>
    </location>
</feature>
<name>A0A0R1W5Y7_9LACO</name>
<dbReference type="Proteomes" id="UP000051820">
    <property type="component" value="Unassembled WGS sequence"/>
</dbReference>
<feature type="region of interest" description="Disordered" evidence="1">
    <location>
        <begin position="1"/>
        <end position="50"/>
    </location>
</feature>
<dbReference type="PATRIC" id="fig|1423807.3.peg.1422"/>
<protein>
    <submittedName>
        <fullName evidence="2">Uncharacterized protein</fullName>
    </submittedName>
</protein>
<dbReference type="OrthoDB" id="2300245at2"/>
<dbReference type="AlphaFoldDB" id="A0A0R1W5Y7"/>
<keyword evidence="3" id="KW-1185">Reference proteome</keyword>
<evidence type="ECO:0000256" key="1">
    <source>
        <dbReference type="SAM" id="MobiDB-lite"/>
    </source>
</evidence>
<dbReference type="EMBL" id="AZGF01000003">
    <property type="protein sequence ID" value="KRM13249.1"/>
    <property type="molecule type" value="Genomic_DNA"/>
</dbReference>